<dbReference type="Gene3D" id="2.60.120.10">
    <property type="entry name" value="Jelly Rolls"/>
    <property type="match status" value="1"/>
</dbReference>
<dbReference type="PANTHER" id="PTHR13903">
    <property type="entry name" value="PIRIN-RELATED"/>
    <property type="match status" value="1"/>
</dbReference>
<sequence length="146" mass="16353">MLNSGGPQQEATHAGYRTHDLSDSRQTLTLSDNAPWVSRQDRVRWTAFIYTLKGDIHVGPADAQKKIEAHHTAVLDDGDSVQFENKGDVLAHLVLIAGEPINEPVVQHGPFVMNTREEISKTIEDYTLYKNGFEKALTWKSKIGNR</sequence>
<dbReference type="CDD" id="cd02247">
    <property type="entry name" value="cupin_pirin_C"/>
    <property type="match status" value="1"/>
</dbReference>
<dbReference type="InterPro" id="IPR012093">
    <property type="entry name" value="Pirin"/>
</dbReference>
<organism evidence="3 4">
    <name type="scientific">Engystomops pustulosus</name>
    <name type="common">Tungara frog</name>
    <name type="synonym">Physalaemus pustulosus</name>
    <dbReference type="NCBI Taxonomy" id="76066"/>
    <lineage>
        <taxon>Eukaryota</taxon>
        <taxon>Metazoa</taxon>
        <taxon>Chordata</taxon>
        <taxon>Craniata</taxon>
        <taxon>Vertebrata</taxon>
        <taxon>Euteleostomi</taxon>
        <taxon>Amphibia</taxon>
        <taxon>Batrachia</taxon>
        <taxon>Anura</taxon>
        <taxon>Neobatrachia</taxon>
        <taxon>Hyloidea</taxon>
        <taxon>Leptodactylidae</taxon>
        <taxon>Leiuperinae</taxon>
        <taxon>Engystomops</taxon>
    </lineage>
</organism>
<evidence type="ECO:0000313" key="4">
    <source>
        <dbReference type="Proteomes" id="UP000824782"/>
    </source>
</evidence>
<gene>
    <name evidence="3" type="ORF">GDO81_006841</name>
</gene>
<evidence type="ECO:0000256" key="1">
    <source>
        <dbReference type="SAM" id="MobiDB-lite"/>
    </source>
</evidence>
<dbReference type="Proteomes" id="UP000824782">
    <property type="component" value="Unassembled WGS sequence"/>
</dbReference>
<dbReference type="InterPro" id="IPR011051">
    <property type="entry name" value="RmlC_Cupin_sf"/>
</dbReference>
<dbReference type="InterPro" id="IPR014710">
    <property type="entry name" value="RmlC-like_jellyroll"/>
</dbReference>
<name>A0AAV7D1Y6_ENGPU</name>
<dbReference type="Pfam" id="PF05726">
    <property type="entry name" value="Pirin_C"/>
    <property type="match status" value="1"/>
</dbReference>
<dbReference type="SUPFAM" id="SSF51182">
    <property type="entry name" value="RmlC-like cupins"/>
    <property type="match status" value="1"/>
</dbReference>
<dbReference type="GO" id="GO:0030224">
    <property type="term" value="P:monocyte differentiation"/>
    <property type="evidence" value="ECO:0007669"/>
    <property type="project" value="TreeGrafter"/>
</dbReference>
<comment type="caution">
    <text evidence="3">The sequence shown here is derived from an EMBL/GenBank/DDBJ whole genome shotgun (WGS) entry which is preliminary data.</text>
</comment>
<evidence type="ECO:0000313" key="3">
    <source>
        <dbReference type="EMBL" id="KAG8590677.1"/>
    </source>
</evidence>
<proteinExistence type="predicted"/>
<dbReference type="GO" id="GO:0005634">
    <property type="term" value="C:nucleus"/>
    <property type="evidence" value="ECO:0007669"/>
    <property type="project" value="TreeGrafter"/>
</dbReference>
<dbReference type="AlphaFoldDB" id="A0AAV7D1Y6"/>
<keyword evidence="4" id="KW-1185">Reference proteome</keyword>
<evidence type="ECO:0000259" key="2">
    <source>
        <dbReference type="Pfam" id="PF05726"/>
    </source>
</evidence>
<reference evidence="3" key="1">
    <citation type="thesis" date="2020" institute="ProQuest LLC" country="789 East Eisenhower Parkway, Ann Arbor, MI, USA">
        <title>Comparative Genomics and Chromosome Evolution.</title>
        <authorList>
            <person name="Mudd A.B."/>
        </authorList>
    </citation>
    <scope>NUCLEOTIDE SEQUENCE</scope>
    <source>
        <strain evidence="3">237g6f4</strain>
        <tissue evidence="3">Blood</tissue>
    </source>
</reference>
<dbReference type="GO" id="GO:0008127">
    <property type="term" value="F:quercetin 2,3-dioxygenase activity"/>
    <property type="evidence" value="ECO:0007669"/>
    <property type="project" value="TreeGrafter"/>
</dbReference>
<dbReference type="InterPro" id="IPR008778">
    <property type="entry name" value="Pirin_C_dom"/>
</dbReference>
<feature type="region of interest" description="Disordered" evidence="1">
    <location>
        <begin position="1"/>
        <end position="24"/>
    </location>
</feature>
<protein>
    <recommendedName>
        <fullName evidence="2">Pirin C-terminal domain-containing protein</fullName>
    </recommendedName>
</protein>
<feature type="domain" description="Pirin C-terminal" evidence="2">
    <location>
        <begin position="43"/>
        <end position="130"/>
    </location>
</feature>
<dbReference type="PANTHER" id="PTHR13903:SF8">
    <property type="entry name" value="PIRIN"/>
    <property type="match status" value="1"/>
</dbReference>
<feature type="compositionally biased region" description="Polar residues" evidence="1">
    <location>
        <begin position="1"/>
        <end position="11"/>
    </location>
</feature>
<dbReference type="EMBL" id="WNYA01000002">
    <property type="protein sequence ID" value="KAG8590677.1"/>
    <property type="molecule type" value="Genomic_DNA"/>
</dbReference>
<accession>A0AAV7D1Y6</accession>